<name>A0ABX0XE06_9BACT</name>
<keyword evidence="1" id="KW-0472">Membrane</keyword>
<feature type="transmembrane region" description="Helical" evidence="1">
    <location>
        <begin position="96"/>
        <end position="114"/>
    </location>
</feature>
<feature type="transmembrane region" description="Helical" evidence="1">
    <location>
        <begin position="68"/>
        <end position="90"/>
    </location>
</feature>
<protein>
    <recommendedName>
        <fullName evidence="4">DoxX family protein</fullName>
    </recommendedName>
</protein>
<evidence type="ECO:0008006" key="4">
    <source>
        <dbReference type="Google" id="ProtNLM"/>
    </source>
</evidence>
<dbReference type="EMBL" id="JAATJH010000005">
    <property type="protein sequence ID" value="NJC27535.1"/>
    <property type="molecule type" value="Genomic_DNA"/>
</dbReference>
<organism evidence="2 3">
    <name type="scientific">Neolewinella antarctica</name>
    <dbReference type="NCBI Taxonomy" id="442734"/>
    <lineage>
        <taxon>Bacteria</taxon>
        <taxon>Pseudomonadati</taxon>
        <taxon>Bacteroidota</taxon>
        <taxon>Saprospiria</taxon>
        <taxon>Saprospirales</taxon>
        <taxon>Lewinellaceae</taxon>
        <taxon>Neolewinella</taxon>
    </lineage>
</organism>
<feature type="transmembrane region" description="Helical" evidence="1">
    <location>
        <begin position="7"/>
        <end position="24"/>
    </location>
</feature>
<dbReference type="Proteomes" id="UP000770785">
    <property type="component" value="Unassembled WGS sequence"/>
</dbReference>
<sequence>MILLLHTLIEGVIALLFMFYPQAGDLVPGFGTSEGASFELLMRMYGWAAALLAALSLIAYYSRANRPIFLTITGLLSVFHIGMAIIQGLHNPDARAMLLHFLLAIFMGGQYVNVRRQAWSEKSVG</sequence>
<gene>
    <name evidence="2" type="ORF">GGR27_003052</name>
</gene>
<dbReference type="RefSeq" id="WP_168038722.1">
    <property type="nucleotide sequence ID" value="NZ_JAATJH010000005.1"/>
</dbReference>
<evidence type="ECO:0000256" key="1">
    <source>
        <dbReference type="SAM" id="Phobius"/>
    </source>
</evidence>
<evidence type="ECO:0000313" key="3">
    <source>
        <dbReference type="Proteomes" id="UP000770785"/>
    </source>
</evidence>
<feature type="transmembrane region" description="Helical" evidence="1">
    <location>
        <begin position="44"/>
        <end position="61"/>
    </location>
</feature>
<reference evidence="2 3" key="1">
    <citation type="submission" date="2020-03" db="EMBL/GenBank/DDBJ databases">
        <title>Genomic Encyclopedia of Type Strains, Phase IV (KMG-IV): sequencing the most valuable type-strain genomes for metagenomic binning, comparative biology and taxonomic classification.</title>
        <authorList>
            <person name="Goeker M."/>
        </authorList>
    </citation>
    <scope>NUCLEOTIDE SEQUENCE [LARGE SCALE GENOMIC DNA]</scope>
    <source>
        <strain evidence="2 3">DSM 105096</strain>
    </source>
</reference>
<keyword evidence="1" id="KW-1133">Transmembrane helix</keyword>
<keyword evidence="1" id="KW-0812">Transmembrane</keyword>
<keyword evidence="3" id="KW-1185">Reference proteome</keyword>
<accession>A0ABX0XE06</accession>
<comment type="caution">
    <text evidence="2">The sequence shown here is derived from an EMBL/GenBank/DDBJ whole genome shotgun (WGS) entry which is preliminary data.</text>
</comment>
<proteinExistence type="predicted"/>
<evidence type="ECO:0000313" key="2">
    <source>
        <dbReference type="EMBL" id="NJC27535.1"/>
    </source>
</evidence>